<name>A0AAV9IHY1_9RHOD</name>
<dbReference type="GO" id="GO:0000978">
    <property type="term" value="F:RNA polymerase II cis-regulatory region sequence-specific DNA binding"/>
    <property type="evidence" value="ECO:0007669"/>
    <property type="project" value="TreeGrafter"/>
</dbReference>
<dbReference type="AlphaFoldDB" id="A0AAV9IHY1"/>
<feature type="domain" description="Core-binding (CB)" evidence="2">
    <location>
        <begin position="1"/>
        <end position="57"/>
    </location>
</feature>
<evidence type="ECO:0000313" key="3">
    <source>
        <dbReference type="EMBL" id="KAK4526970.1"/>
    </source>
</evidence>
<dbReference type="PANTHER" id="PTHR37784">
    <property type="entry name" value="PROTEIN MSN1"/>
    <property type="match status" value="1"/>
</dbReference>
<evidence type="ECO:0000259" key="2">
    <source>
        <dbReference type="PROSITE" id="PS51900"/>
    </source>
</evidence>
<feature type="region of interest" description="Disordered" evidence="1">
    <location>
        <begin position="366"/>
        <end position="389"/>
    </location>
</feature>
<sequence>MARAEKQYIEYLSHNGLEIGNESLLSFLQSLTQKGNLAASTLRGKISTLRAFFREQKITLDEVEIRRIQREHQQKLEENRLQQDIEESEPALPETNVGPRLATYVDMAQVQSIAAKLSGPHRLAFLATIFTASTISTLQNVFFSNLSCYELDDVGGVRIELNLTKNSANEPKDYIHFIRNKDPELCVVGELARNMVNQFKYRIPNTSEKPLEVDEKIHRRLLRNIHKELCINLVLEEHACRLFATNYMRYKGVPESEIQQHSRCRGDEVNANYYGPDPPEAAIKTLAAVESVMDLPRSLVDPPFELIKKLCFRWLETDDHFYRVIGTVYLQDATIIPIPELEEDEEFQQFKNQSLSCQNRVKKAEERRRQEKLEESTEKERCRRKKPKVSSYDPENGVYMERYLSTVREIAEEYLFGIDNRESIQQLDRTRGSSWRRVSKERSFYCNRRKPIYILIEKLLQEYNQDKEAVLKRVVQDTKNVTVDEFLNSLFDGSYYRIHNME</sequence>
<protein>
    <recommendedName>
        <fullName evidence="2">Core-binding (CB) domain-containing protein</fullName>
    </recommendedName>
</protein>
<comment type="caution">
    <text evidence="3">The sequence shown here is derived from an EMBL/GenBank/DDBJ whole genome shotgun (WGS) entry which is preliminary data.</text>
</comment>
<dbReference type="Gene3D" id="1.10.443.20">
    <property type="entry name" value="Centromere DNA-binding protein complex CBF3 subunit, domain 2"/>
    <property type="match status" value="1"/>
</dbReference>
<proteinExistence type="predicted"/>
<dbReference type="EMBL" id="JANCYU010000046">
    <property type="protein sequence ID" value="KAK4526970.1"/>
    <property type="molecule type" value="Genomic_DNA"/>
</dbReference>
<reference evidence="3 4" key="1">
    <citation type="submission" date="2022-07" db="EMBL/GenBank/DDBJ databases">
        <title>Genome-wide signatures of adaptation to extreme environments.</title>
        <authorList>
            <person name="Cho C.H."/>
            <person name="Yoon H.S."/>
        </authorList>
    </citation>
    <scope>NUCLEOTIDE SEQUENCE [LARGE SCALE GENOMIC DNA]</scope>
    <source>
        <strain evidence="3 4">108.79 E11</strain>
    </source>
</reference>
<dbReference type="Pfam" id="PF12550">
    <property type="entry name" value="GCR1_C"/>
    <property type="match status" value="1"/>
</dbReference>
<dbReference type="Proteomes" id="UP001300502">
    <property type="component" value="Unassembled WGS sequence"/>
</dbReference>
<feature type="compositionally biased region" description="Basic and acidic residues" evidence="1">
    <location>
        <begin position="366"/>
        <end position="381"/>
    </location>
</feature>
<dbReference type="GO" id="GO:0060963">
    <property type="term" value="P:positive regulation of ribosomal protein gene transcription by RNA polymerase II"/>
    <property type="evidence" value="ECO:0007669"/>
    <property type="project" value="TreeGrafter"/>
</dbReference>
<dbReference type="PANTHER" id="PTHR37784:SF4">
    <property type="entry name" value="TRANSCRIPTION FACTOR-LIKE PROTEIN EUC1"/>
    <property type="match status" value="1"/>
</dbReference>
<dbReference type="InterPro" id="IPR044068">
    <property type="entry name" value="CB"/>
</dbReference>
<evidence type="ECO:0000313" key="4">
    <source>
        <dbReference type="Proteomes" id="UP001300502"/>
    </source>
</evidence>
<dbReference type="PROSITE" id="PS51900">
    <property type="entry name" value="CB"/>
    <property type="match status" value="1"/>
</dbReference>
<dbReference type="InterPro" id="IPR038279">
    <property type="entry name" value="Ndc10_dom2_sf"/>
</dbReference>
<dbReference type="InterPro" id="IPR052146">
    <property type="entry name" value="HOT1"/>
</dbReference>
<evidence type="ECO:0000256" key="1">
    <source>
        <dbReference type="SAM" id="MobiDB-lite"/>
    </source>
</evidence>
<accession>A0AAV9IHY1</accession>
<organism evidence="3 4">
    <name type="scientific">Galdieria yellowstonensis</name>
    <dbReference type="NCBI Taxonomy" id="3028027"/>
    <lineage>
        <taxon>Eukaryota</taxon>
        <taxon>Rhodophyta</taxon>
        <taxon>Bangiophyceae</taxon>
        <taxon>Galdieriales</taxon>
        <taxon>Galdieriaceae</taxon>
        <taxon>Galdieria</taxon>
    </lineage>
</organism>
<dbReference type="InterPro" id="IPR022210">
    <property type="entry name" value="TF_GCR1-like"/>
</dbReference>
<keyword evidence="4" id="KW-1185">Reference proteome</keyword>
<dbReference type="GO" id="GO:0000981">
    <property type="term" value="F:DNA-binding transcription factor activity, RNA polymerase II-specific"/>
    <property type="evidence" value="ECO:0007669"/>
    <property type="project" value="TreeGrafter"/>
</dbReference>
<gene>
    <name evidence="3" type="ORF">GAYE_SCF31G4891</name>
</gene>